<evidence type="ECO:0000313" key="3">
    <source>
        <dbReference type="Proteomes" id="UP000249375"/>
    </source>
</evidence>
<dbReference type="Gene3D" id="2.170.120.30">
    <property type="match status" value="2"/>
</dbReference>
<dbReference type="RefSeq" id="WP_111898421.1">
    <property type="nucleotide sequence ID" value="NZ_CP033459.1"/>
</dbReference>
<name>A0A5P8E5N3_9BACT</name>
<dbReference type="InterPro" id="IPR053154">
    <property type="entry name" value="c-di-AMP_regulator"/>
</dbReference>
<dbReference type="AlphaFoldDB" id="A0A5P8E5N3"/>
<keyword evidence="1" id="KW-0472">Membrane</keyword>
<dbReference type="Gene3D" id="2.170.120.40">
    <property type="entry name" value="YbbR-like domain"/>
    <property type="match status" value="1"/>
</dbReference>
<dbReference type="Proteomes" id="UP000249375">
    <property type="component" value="Chromosome"/>
</dbReference>
<feature type="transmembrane region" description="Helical" evidence="1">
    <location>
        <begin position="20"/>
        <end position="41"/>
    </location>
</feature>
<keyword evidence="3" id="KW-1185">Reference proteome</keyword>
<dbReference type="PANTHER" id="PTHR37804:SF1">
    <property type="entry name" value="CDAA REGULATORY PROTEIN CDAR"/>
    <property type="match status" value="1"/>
</dbReference>
<reference evidence="2 3" key="1">
    <citation type="submission" date="2018-11" db="EMBL/GenBank/DDBJ databases">
        <authorList>
            <person name="Na S.W."/>
            <person name="Baik M."/>
        </authorList>
    </citation>
    <scope>NUCLEOTIDE SEQUENCE [LARGE SCALE GENOMIC DNA]</scope>
    <source>
        <strain evidence="2 3">E39</strain>
    </source>
</reference>
<evidence type="ECO:0000313" key="2">
    <source>
        <dbReference type="EMBL" id="QFQ12242.1"/>
    </source>
</evidence>
<keyword evidence="1" id="KW-0812">Transmembrane</keyword>
<organism evidence="2 3">
    <name type="scientific">Pseudoprevotella muciniphila</name>
    <dbReference type="NCBI Taxonomy" id="2133944"/>
    <lineage>
        <taxon>Bacteria</taxon>
        <taxon>Pseudomonadati</taxon>
        <taxon>Bacteroidota</taxon>
        <taxon>Bacteroidia</taxon>
        <taxon>Bacteroidales</taxon>
        <taxon>Prevotellaceae</taxon>
        <taxon>Pseudoprevotella</taxon>
    </lineage>
</organism>
<evidence type="ECO:0000256" key="1">
    <source>
        <dbReference type="SAM" id="Phobius"/>
    </source>
</evidence>
<dbReference type="EMBL" id="CP033459">
    <property type="protein sequence ID" value="QFQ12242.1"/>
    <property type="molecule type" value="Genomic_DNA"/>
</dbReference>
<sequence length="334" mass="38173">MKKLWINITKIARNCFSYIWNRQFLTFLSFFMLSFIFWVFFTLNETYEQDFSIPLELKNKPDNVKITMDPPKEIVVTIRDKGSKLLQYAYGSGFAPVQINFKDYANKQGQVKVSVSDVRRQIESQLSRRSTLVRLRPETIEYMYNLGNNKVVPIIFDDVQAMPAKGYIITSRTASTNRARIYAQQSMLDTITAVYARTSFFNDVKGRQRFSIELAPIRGVKMEPDTVFYTVTSDIVNEKTVQVKVQGVNFPATKTLRTFPGTVDVTFKVPAAQYNSITADDFVLVLDYESLLNAKSNKVRLNLKSLPKGVSSAAIHPQDVQFLIEQLPESNDGE</sequence>
<proteinExistence type="predicted"/>
<dbReference type="PANTHER" id="PTHR37804">
    <property type="entry name" value="CDAA REGULATORY PROTEIN CDAR"/>
    <property type="match status" value="1"/>
</dbReference>
<accession>A0A5P8E5N3</accession>
<dbReference type="KEGG" id="alq:C7Y71_003965"/>
<gene>
    <name evidence="2" type="ORF">C7Y71_003965</name>
</gene>
<keyword evidence="1" id="KW-1133">Transmembrane helix</keyword>
<protein>
    <submittedName>
        <fullName evidence="2">YbbR-like domain-containing protein</fullName>
    </submittedName>
</protein>
<dbReference type="OrthoDB" id="1115707at2"/>